<dbReference type="Pfam" id="PF13462">
    <property type="entry name" value="Thioredoxin_4"/>
    <property type="match status" value="1"/>
</dbReference>
<accession>A0A1I1EH73</accession>
<evidence type="ECO:0000256" key="6">
    <source>
        <dbReference type="SAM" id="MobiDB-lite"/>
    </source>
</evidence>
<evidence type="ECO:0000256" key="7">
    <source>
        <dbReference type="SAM" id="Phobius"/>
    </source>
</evidence>
<organism evidence="9 10">
    <name type="scientific">Streptomyces aidingensis</name>
    <dbReference type="NCBI Taxonomy" id="910347"/>
    <lineage>
        <taxon>Bacteria</taxon>
        <taxon>Bacillati</taxon>
        <taxon>Actinomycetota</taxon>
        <taxon>Actinomycetes</taxon>
        <taxon>Kitasatosporales</taxon>
        <taxon>Streptomycetaceae</taxon>
        <taxon>Streptomyces</taxon>
    </lineage>
</organism>
<evidence type="ECO:0000256" key="5">
    <source>
        <dbReference type="ARBA" id="ARBA00023284"/>
    </source>
</evidence>
<dbReference type="Proteomes" id="UP000199207">
    <property type="component" value="Unassembled WGS sequence"/>
</dbReference>
<dbReference type="Gene3D" id="3.40.30.10">
    <property type="entry name" value="Glutaredoxin"/>
    <property type="match status" value="1"/>
</dbReference>
<proteinExistence type="inferred from homology"/>
<dbReference type="PANTHER" id="PTHR13887:SF14">
    <property type="entry name" value="DISULFIDE BOND FORMATION PROTEIN D"/>
    <property type="match status" value="1"/>
</dbReference>
<evidence type="ECO:0000256" key="1">
    <source>
        <dbReference type="ARBA" id="ARBA00005791"/>
    </source>
</evidence>
<reference evidence="9 10" key="1">
    <citation type="submission" date="2016-10" db="EMBL/GenBank/DDBJ databases">
        <authorList>
            <person name="de Groot N.N."/>
        </authorList>
    </citation>
    <scope>NUCLEOTIDE SEQUENCE [LARGE SCALE GENOMIC DNA]</scope>
    <source>
        <strain evidence="9 10">CGMCC 4.5739</strain>
    </source>
</reference>
<evidence type="ECO:0000313" key="9">
    <source>
        <dbReference type="EMBL" id="SFB84320.1"/>
    </source>
</evidence>
<evidence type="ECO:0000256" key="3">
    <source>
        <dbReference type="ARBA" id="ARBA00023002"/>
    </source>
</evidence>
<keyword evidence="7" id="KW-0472">Membrane</keyword>
<feature type="region of interest" description="Disordered" evidence="6">
    <location>
        <begin position="52"/>
        <end position="96"/>
    </location>
</feature>
<keyword evidence="7" id="KW-0812">Transmembrane</keyword>
<dbReference type="AlphaFoldDB" id="A0A1I1EH73"/>
<dbReference type="STRING" id="910347.SAMN05421773_101227"/>
<keyword evidence="2" id="KW-0732">Signal</keyword>
<dbReference type="GO" id="GO:0016491">
    <property type="term" value="F:oxidoreductase activity"/>
    <property type="evidence" value="ECO:0007669"/>
    <property type="project" value="UniProtKB-KW"/>
</dbReference>
<name>A0A1I1EH73_9ACTN</name>
<gene>
    <name evidence="9" type="ORF">SAMN05421773_101227</name>
</gene>
<dbReference type="RefSeq" id="WP_093836683.1">
    <property type="nucleotide sequence ID" value="NZ_FOLM01000001.1"/>
</dbReference>
<dbReference type="InterPro" id="IPR013766">
    <property type="entry name" value="Thioredoxin_domain"/>
</dbReference>
<keyword evidence="4" id="KW-1015">Disulfide bond</keyword>
<evidence type="ECO:0000259" key="8">
    <source>
        <dbReference type="PROSITE" id="PS51352"/>
    </source>
</evidence>
<dbReference type="PROSITE" id="PS51352">
    <property type="entry name" value="THIOREDOXIN_2"/>
    <property type="match status" value="1"/>
</dbReference>
<sequence>MTHSPQPSDPAAPQAPVVVPPPPPARTRFFPAVALLGTALIIALFAALGTSGGDDRDGGTAAPAPAEDTAGEGESRSEGGEAPEEEDERPDLARRTAGDPFAIGAVDAPVVMIEYADFRCGYCGQFARETKPELIRSYVEDGLLRIEWRHTPVLGEESVALAVASHAAAEQDRFWEFHDAVYGGHATATDTESLVALARQAGVVDLDRFRADLDSREIQRAVLQDVQEALTAGFGSTPSFLVNGRMVIGAQPIGWFEAIIDDELRKSGHA</sequence>
<keyword evidence="7" id="KW-1133">Transmembrane helix</keyword>
<keyword evidence="5" id="KW-0676">Redox-active center</keyword>
<dbReference type="OrthoDB" id="117402at2"/>
<comment type="similarity">
    <text evidence="1">Belongs to the thioredoxin family. DsbA subfamily.</text>
</comment>
<dbReference type="InterPro" id="IPR036249">
    <property type="entry name" value="Thioredoxin-like_sf"/>
</dbReference>
<feature type="region of interest" description="Disordered" evidence="6">
    <location>
        <begin position="1"/>
        <end position="24"/>
    </location>
</feature>
<evidence type="ECO:0000256" key="2">
    <source>
        <dbReference type="ARBA" id="ARBA00022729"/>
    </source>
</evidence>
<dbReference type="InterPro" id="IPR012336">
    <property type="entry name" value="Thioredoxin-like_fold"/>
</dbReference>
<feature type="compositionally biased region" description="Low complexity" evidence="6">
    <location>
        <begin position="1"/>
        <end position="17"/>
    </location>
</feature>
<dbReference type="SUPFAM" id="SSF52833">
    <property type="entry name" value="Thioredoxin-like"/>
    <property type="match status" value="1"/>
</dbReference>
<protein>
    <submittedName>
        <fullName evidence="9">Thioredoxin</fullName>
    </submittedName>
</protein>
<dbReference type="EMBL" id="FOLM01000001">
    <property type="protein sequence ID" value="SFB84320.1"/>
    <property type="molecule type" value="Genomic_DNA"/>
</dbReference>
<feature type="domain" description="Thioredoxin" evidence="8">
    <location>
        <begin position="56"/>
        <end position="228"/>
    </location>
</feature>
<keyword evidence="3" id="KW-0560">Oxidoreductase</keyword>
<feature type="transmembrane region" description="Helical" evidence="7">
    <location>
        <begin position="29"/>
        <end position="48"/>
    </location>
</feature>
<keyword evidence="10" id="KW-1185">Reference proteome</keyword>
<dbReference type="PANTHER" id="PTHR13887">
    <property type="entry name" value="GLUTATHIONE S-TRANSFERASE KAPPA"/>
    <property type="match status" value="1"/>
</dbReference>
<evidence type="ECO:0000256" key="4">
    <source>
        <dbReference type="ARBA" id="ARBA00023157"/>
    </source>
</evidence>
<evidence type="ECO:0000313" key="10">
    <source>
        <dbReference type="Proteomes" id="UP000199207"/>
    </source>
</evidence>